<reference evidence="11 12" key="1">
    <citation type="journal article" date="2016" name="Genome Biol. Evol.">
        <title>Gene Family Evolution Reflects Adaptation to Soil Environmental Stressors in the Genome of the Collembolan Orchesella cincta.</title>
        <authorList>
            <person name="Faddeeva-Vakhrusheva A."/>
            <person name="Derks M.F."/>
            <person name="Anvar S.Y."/>
            <person name="Agamennone V."/>
            <person name="Suring W."/>
            <person name="Smit S."/>
            <person name="van Straalen N.M."/>
            <person name="Roelofs D."/>
        </authorList>
    </citation>
    <scope>NUCLEOTIDE SEQUENCE [LARGE SCALE GENOMIC DNA]</scope>
    <source>
        <tissue evidence="11">Mixed pool</tissue>
    </source>
</reference>
<feature type="transmembrane region" description="Helical" evidence="9">
    <location>
        <begin position="385"/>
        <end position="403"/>
    </location>
</feature>
<feature type="transmembrane region" description="Helical" evidence="9">
    <location>
        <begin position="281"/>
        <end position="307"/>
    </location>
</feature>
<dbReference type="Proteomes" id="UP000094527">
    <property type="component" value="Unassembled WGS sequence"/>
</dbReference>
<evidence type="ECO:0000256" key="3">
    <source>
        <dbReference type="ARBA" id="ARBA00022448"/>
    </source>
</evidence>
<dbReference type="GO" id="GO:0005886">
    <property type="term" value="C:plasma membrane"/>
    <property type="evidence" value="ECO:0007669"/>
    <property type="project" value="TreeGrafter"/>
</dbReference>
<evidence type="ECO:0000256" key="9">
    <source>
        <dbReference type="SAM" id="Phobius"/>
    </source>
</evidence>
<keyword evidence="7" id="KW-0406">Ion transport</keyword>
<keyword evidence="6 9" id="KW-1133">Transmembrane helix</keyword>
<evidence type="ECO:0000313" key="11">
    <source>
        <dbReference type="EMBL" id="ODN04000.1"/>
    </source>
</evidence>
<feature type="transmembrane region" description="Helical" evidence="9">
    <location>
        <begin position="167"/>
        <end position="189"/>
    </location>
</feature>
<feature type="domain" description="SLC41A/MgtE integral membrane" evidence="10">
    <location>
        <begin position="417"/>
        <end position="560"/>
    </location>
</feature>
<evidence type="ECO:0000256" key="7">
    <source>
        <dbReference type="ARBA" id="ARBA00023065"/>
    </source>
</evidence>
<dbReference type="InterPro" id="IPR036739">
    <property type="entry name" value="SLC41_membr_dom_sf"/>
</dbReference>
<dbReference type="OrthoDB" id="666972at2759"/>
<feature type="transmembrane region" description="Helical" evidence="9">
    <location>
        <begin position="319"/>
        <end position="346"/>
    </location>
</feature>
<feature type="transmembrane region" description="Helical" evidence="9">
    <location>
        <begin position="504"/>
        <end position="523"/>
    </location>
</feature>
<dbReference type="AlphaFoldDB" id="A0A1D2NFE9"/>
<comment type="similarity">
    <text evidence="2">Belongs to the SLC41A transporter family.</text>
</comment>
<evidence type="ECO:0000256" key="6">
    <source>
        <dbReference type="ARBA" id="ARBA00022989"/>
    </source>
</evidence>
<sequence length="569" mass="62412">MAFNAENMSEVQKRDSGCWDTKTEVNSEDEAQVTIHPNPPMIISINETLTSNGYLIEPYELDVDLSAKENQKNLKANDNTDCGIFMTPESGNPNEQHYIRKNSITNSIIGGNLFGAIGEKGSCRSVTSIMISSSIGSAESRSSLISGGRRGIPGLNHEPWHKIFRDIFIPFIIAGLGMVGAGLLLDYVLGWDVYRDIPELTVLVTPFLGLKGNLEMTLASRLSTQANLGNMNDKRQKWRICFGNLALDQLQAIVCGLVASFFALCMNLVKTGEWPLDHLLLLTSASILTASMVSLVLGSIMVTVILLSRRFKINPDNIATPVAGSLGDVVTLWMLSTFSSVIWTMIQNGEYWIAYVVYAVYLVIVPISFWIVYNNEFVKKVLISGWLPVIISVVISTGGGVILDISGNAYENLALFQPLINGIGGNLVSVQASRIATQLHAECERKILPNNGRICQAPWSVFTKGVHATSARVLLFLVIPGHIFFVTIAWAVRLYPGGQSYDVLFLFVFLVAALIQVAILLYFAKVLSNFMWRHGQDPDVSTIPYLTATGDLLGTGVLFLAFLILSLLH</sequence>
<evidence type="ECO:0000256" key="1">
    <source>
        <dbReference type="ARBA" id="ARBA00004141"/>
    </source>
</evidence>
<evidence type="ECO:0000256" key="5">
    <source>
        <dbReference type="ARBA" id="ARBA00022842"/>
    </source>
</evidence>
<dbReference type="InterPro" id="IPR045349">
    <property type="entry name" value="SLC41A1-3"/>
</dbReference>
<feature type="transmembrane region" description="Helical" evidence="9">
    <location>
        <begin position="473"/>
        <end position="492"/>
    </location>
</feature>
<feature type="transmembrane region" description="Helical" evidence="9">
    <location>
        <begin position="543"/>
        <end position="568"/>
    </location>
</feature>
<accession>A0A1D2NFE9</accession>
<dbReference type="OMA" id="ADYINMN"/>
<dbReference type="FunFam" id="1.10.357.20:FF:000001">
    <property type="entry name" value="Solute carrier family 41 member 2"/>
    <property type="match status" value="1"/>
</dbReference>
<protein>
    <submittedName>
        <fullName evidence="11">Solute carrier family 41 member 2</fullName>
    </submittedName>
</protein>
<evidence type="ECO:0000256" key="4">
    <source>
        <dbReference type="ARBA" id="ARBA00022692"/>
    </source>
</evidence>
<evidence type="ECO:0000256" key="2">
    <source>
        <dbReference type="ARBA" id="ARBA00009749"/>
    </source>
</evidence>
<feature type="transmembrane region" description="Helical" evidence="9">
    <location>
        <begin position="352"/>
        <end position="373"/>
    </location>
</feature>
<proteinExistence type="inferred from homology"/>
<evidence type="ECO:0000313" key="12">
    <source>
        <dbReference type="Proteomes" id="UP000094527"/>
    </source>
</evidence>
<evidence type="ECO:0000256" key="8">
    <source>
        <dbReference type="ARBA" id="ARBA00023136"/>
    </source>
</evidence>
<keyword evidence="12" id="KW-1185">Reference proteome</keyword>
<dbReference type="PANTHER" id="PTHR16228:SF7">
    <property type="entry name" value="SLC41A_MGTE INTEGRAL MEMBRANE DOMAIN-CONTAINING PROTEIN"/>
    <property type="match status" value="1"/>
</dbReference>
<comment type="subcellular location">
    <subcellularLocation>
        <location evidence="1">Membrane</location>
        <topology evidence="1">Multi-pass membrane protein</topology>
    </subcellularLocation>
</comment>
<dbReference type="SUPFAM" id="SSF161093">
    <property type="entry name" value="MgtE membrane domain-like"/>
    <property type="match status" value="2"/>
</dbReference>
<dbReference type="Gene3D" id="1.10.357.20">
    <property type="entry name" value="SLC41 divalent cation transporters, integral membrane domain"/>
    <property type="match status" value="2"/>
</dbReference>
<keyword evidence="8 9" id="KW-0472">Membrane</keyword>
<dbReference type="PANTHER" id="PTHR16228">
    <property type="entry name" value="DIVALENT CATION TRANSPORTER SOLUTE CARRIER FAMILY 41"/>
    <property type="match status" value="1"/>
</dbReference>
<keyword evidence="4 9" id="KW-0812">Transmembrane</keyword>
<feature type="domain" description="SLC41A/MgtE integral membrane" evidence="10">
    <location>
        <begin position="206"/>
        <end position="337"/>
    </location>
</feature>
<dbReference type="Pfam" id="PF01769">
    <property type="entry name" value="MgtE"/>
    <property type="match status" value="2"/>
</dbReference>
<gene>
    <name evidence="11" type="ORF">Ocin01_02651</name>
</gene>
<name>A0A1D2NFE9_ORCCI</name>
<evidence type="ECO:0000259" key="10">
    <source>
        <dbReference type="Pfam" id="PF01769"/>
    </source>
</evidence>
<dbReference type="EMBL" id="LJIJ01000057">
    <property type="protein sequence ID" value="ODN04000.1"/>
    <property type="molecule type" value="Genomic_DNA"/>
</dbReference>
<dbReference type="InterPro" id="IPR006667">
    <property type="entry name" value="SLC41_membr_dom"/>
</dbReference>
<keyword evidence="3" id="KW-0813">Transport</keyword>
<feature type="transmembrane region" description="Helical" evidence="9">
    <location>
        <begin position="245"/>
        <end position="269"/>
    </location>
</feature>
<keyword evidence="5" id="KW-0460">Magnesium</keyword>
<comment type="caution">
    <text evidence="11">The sequence shown here is derived from an EMBL/GenBank/DDBJ whole genome shotgun (WGS) entry which is preliminary data.</text>
</comment>
<dbReference type="GO" id="GO:0008324">
    <property type="term" value="F:monoatomic cation transmembrane transporter activity"/>
    <property type="evidence" value="ECO:0007669"/>
    <property type="project" value="InterPro"/>
</dbReference>
<organism evidence="11 12">
    <name type="scientific">Orchesella cincta</name>
    <name type="common">Springtail</name>
    <name type="synonym">Podura cincta</name>
    <dbReference type="NCBI Taxonomy" id="48709"/>
    <lineage>
        <taxon>Eukaryota</taxon>
        <taxon>Metazoa</taxon>
        <taxon>Ecdysozoa</taxon>
        <taxon>Arthropoda</taxon>
        <taxon>Hexapoda</taxon>
        <taxon>Collembola</taxon>
        <taxon>Entomobryomorpha</taxon>
        <taxon>Entomobryoidea</taxon>
        <taxon>Orchesellidae</taxon>
        <taxon>Orchesellinae</taxon>
        <taxon>Orchesella</taxon>
    </lineage>
</organism>